<keyword evidence="2" id="KW-1185">Reference proteome</keyword>
<dbReference type="EMBL" id="JAYKXH010000011">
    <property type="protein sequence ID" value="KAK7152804.1"/>
    <property type="molecule type" value="Genomic_DNA"/>
</dbReference>
<dbReference type="Proteomes" id="UP001364617">
    <property type="component" value="Unassembled WGS sequence"/>
</dbReference>
<evidence type="ECO:0000313" key="1">
    <source>
        <dbReference type="EMBL" id="KAK7152804.1"/>
    </source>
</evidence>
<organism evidence="1 2">
    <name type="scientific">Phoxinus phoxinus</name>
    <name type="common">Eurasian minnow</name>
    <dbReference type="NCBI Taxonomy" id="58324"/>
    <lineage>
        <taxon>Eukaryota</taxon>
        <taxon>Metazoa</taxon>
        <taxon>Chordata</taxon>
        <taxon>Craniata</taxon>
        <taxon>Vertebrata</taxon>
        <taxon>Euteleostomi</taxon>
        <taxon>Actinopterygii</taxon>
        <taxon>Neopterygii</taxon>
        <taxon>Teleostei</taxon>
        <taxon>Ostariophysi</taxon>
        <taxon>Cypriniformes</taxon>
        <taxon>Leuciscidae</taxon>
        <taxon>Phoxininae</taxon>
        <taxon>Phoxinus</taxon>
    </lineage>
</organism>
<sequence length="70" mass="7773">MKALSRRRCGAGRVGTWPACEDPVSSLQEGAWCDKGRYKDGCGKAVLSRSWRDDSKQLRLVFLLKACQAV</sequence>
<accession>A0AAN9H7N2</accession>
<gene>
    <name evidence="1" type="ORF">R3I93_010891</name>
</gene>
<reference evidence="1 2" key="1">
    <citation type="submission" date="2024-02" db="EMBL/GenBank/DDBJ databases">
        <title>Chromosome-level genome assembly of the Eurasian Minnow (Phoxinus phoxinus).</title>
        <authorList>
            <person name="Oriowo T.O."/>
            <person name="Martin S."/>
            <person name="Stange M."/>
            <person name="Chrysostomakis Y."/>
            <person name="Brown T."/>
            <person name="Winkler S."/>
            <person name="Kukowka S."/>
            <person name="Myers E.W."/>
            <person name="Bohne A."/>
        </authorList>
    </citation>
    <scope>NUCLEOTIDE SEQUENCE [LARGE SCALE GENOMIC DNA]</scope>
    <source>
        <strain evidence="1">ZFMK-TIS-60720</strain>
        <tissue evidence="1">Whole Organism</tissue>
    </source>
</reference>
<protein>
    <submittedName>
        <fullName evidence="1">Uncharacterized protein</fullName>
    </submittedName>
</protein>
<name>A0AAN9H7N2_9TELE</name>
<proteinExistence type="predicted"/>
<evidence type="ECO:0000313" key="2">
    <source>
        <dbReference type="Proteomes" id="UP001364617"/>
    </source>
</evidence>
<dbReference type="AlphaFoldDB" id="A0AAN9H7N2"/>
<comment type="caution">
    <text evidence="1">The sequence shown here is derived from an EMBL/GenBank/DDBJ whole genome shotgun (WGS) entry which is preliminary data.</text>
</comment>